<feature type="binding site" evidence="8">
    <location>
        <position position="210"/>
    </location>
    <ligand>
        <name>NADP(+)</name>
        <dbReference type="ChEBI" id="CHEBI:58349"/>
    </ligand>
</feature>
<evidence type="ECO:0000256" key="1">
    <source>
        <dbReference type="ARBA" id="ARBA00001974"/>
    </source>
</evidence>
<sequence>MNDKNLRVAVVGAGPAGLYSIAHLLEDNDHTVEIDLYERLATPWGLVRSGVAPDHSEKKLVADRLFDHYLNNPRVRFLGNVEIGTDVLPAELLDWYDAVIYSVGANDDIRMGIPGENLPGCLAAREFVAWYNGHPDYSNLDLDLSHERAVIIGNGNVAIDIARILTLPVKELQQTDIADHAISALRKSKIKEVVLLARRGHFQGAFNNPEIEELLHLVGVDVIIDDPGQLDDNDGRLASATWEERRKVETLRLLAAKGASGAEKRIVLRFLGSPVELSGNGKVESLSVVKNSLEYSHDGSVRARATDRYVQIKTGLLMRSIGYKGSPIAGLPFDESRGIISNTHGRVDSAGTELHGIYVSGWIKRGPKGVIGSNKKCARDTIDSLLKDFAGGLLTPASKSSAEVLSVLSRRQPKLINFQGWKNIDRHERLKGAEDERPRVKICDTRELLKAADQ</sequence>
<dbReference type="PANTHER" id="PTHR48467">
    <property type="entry name" value="GLUTAMATE SYNTHASE 1 [NADH], CHLOROPLASTIC-LIKE"/>
    <property type="match status" value="1"/>
</dbReference>
<feature type="binding site" evidence="7">
    <location>
        <position position="46"/>
    </location>
    <ligand>
        <name>FAD</name>
        <dbReference type="ChEBI" id="CHEBI:57692"/>
    </ligand>
</feature>
<dbReference type="RefSeq" id="WP_200842662.1">
    <property type="nucleotide sequence ID" value="NZ_CACSIK010000001.1"/>
</dbReference>
<dbReference type="InterPro" id="IPR055275">
    <property type="entry name" value="Ferredox_Rdtase"/>
</dbReference>
<evidence type="ECO:0000313" key="12">
    <source>
        <dbReference type="Proteomes" id="UP000435877"/>
    </source>
</evidence>
<reference evidence="12 13" key="1">
    <citation type="submission" date="2019-11" db="EMBL/GenBank/DDBJ databases">
        <authorList>
            <person name="Holert J."/>
        </authorList>
    </citation>
    <scope>NUCLEOTIDE SEQUENCE [LARGE SCALE GENOMIC DNA]</scope>
    <source>
        <strain evidence="11">BC3_2A</strain>
        <strain evidence="10">SB11_1A</strain>
    </source>
</reference>
<dbReference type="SUPFAM" id="SSF51971">
    <property type="entry name" value="Nucleotide-binding domain"/>
    <property type="match status" value="2"/>
</dbReference>
<evidence type="ECO:0000256" key="8">
    <source>
        <dbReference type="PIRSR" id="PIRSR000362-2"/>
    </source>
</evidence>
<feature type="binding site" evidence="8">
    <location>
        <position position="369"/>
    </location>
    <ligand>
        <name>NADP(+)</name>
        <dbReference type="ChEBI" id="CHEBI:58349"/>
    </ligand>
</feature>
<evidence type="ECO:0000313" key="10">
    <source>
        <dbReference type="EMBL" id="CAA0093533.1"/>
    </source>
</evidence>
<dbReference type="PANTHER" id="PTHR48467:SF1">
    <property type="entry name" value="GLUTAMATE SYNTHASE 1 [NADH], CHLOROPLASTIC-LIKE"/>
    <property type="match status" value="1"/>
</dbReference>
<dbReference type="EMBL" id="CACSIM010000004">
    <property type="protein sequence ID" value="CAA0111482.1"/>
    <property type="molecule type" value="Genomic_DNA"/>
</dbReference>
<keyword evidence="6 11" id="KW-0560">Oxidoreductase</keyword>
<dbReference type="GO" id="GO:0004324">
    <property type="term" value="F:ferredoxin-NADP+ reductase activity"/>
    <property type="evidence" value="ECO:0007669"/>
    <property type="project" value="UniProtKB-EC"/>
</dbReference>
<feature type="binding site" evidence="7">
    <location>
        <begin position="369"/>
        <end position="371"/>
    </location>
    <ligand>
        <name>FAD</name>
        <dbReference type="ChEBI" id="CHEBI:57692"/>
    </ligand>
</feature>
<keyword evidence="12" id="KW-1185">Reference proteome</keyword>
<dbReference type="InterPro" id="IPR021163">
    <property type="entry name" value="Ferredox_Rdtase_adrenod"/>
</dbReference>
<evidence type="ECO:0000256" key="7">
    <source>
        <dbReference type="PIRSR" id="PIRSR000362-1"/>
    </source>
</evidence>
<dbReference type="EMBL" id="CACSIK010000001">
    <property type="protein sequence ID" value="CAA0093533.1"/>
    <property type="molecule type" value="Genomic_DNA"/>
</dbReference>
<dbReference type="Gene3D" id="3.40.50.720">
    <property type="entry name" value="NAD(P)-binding Rossmann-like Domain"/>
    <property type="match status" value="1"/>
</dbReference>
<evidence type="ECO:0000256" key="3">
    <source>
        <dbReference type="ARBA" id="ARBA00022630"/>
    </source>
</evidence>
<evidence type="ECO:0000256" key="4">
    <source>
        <dbReference type="ARBA" id="ARBA00022827"/>
    </source>
</evidence>
<keyword evidence="3" id="KW-0285">Flavoprotein</keyword>
<gene>
    <name evidence="11" type="primary">fprA</name>
    <name evidence="10" type="ORF">IHBHHGIJ_02490</name>
    <name evidence="11" type="ORF">KFEGEMFD_02677</name>
</gene>
<dbReference type="InterPro" id="IPR023753">
    <property type="entry name" value="FAD/NAD-binding_dom"/>
</dbReference>
<evidence type="ECO:0000259" key="9">
    <source>
        <dbReference type="Pfam" id="PF07992"/>
    </source>
</evidence>
<dbReference type="Proteomes" id="UP000435877">
    <property type="component" value="Unassembled WGS sequence"/>
</dbReference>
<evidence type="ECO:0000256" key="5">
    <source>
        <dbReference type="ARBA" id="ARBA00022857"/>
    </source>
</evidence>
<name>A0A5S9Q1U6_9GAMM</name>
<dbReference type="InterPro" id="IPR036188">
    <property type="entry name" value="FAD/NAD-bd_sf"/>
</dbReference>
<feature type="binding site" evidence="7">
    <location>
        <position position="38"/>
    </location>
    <ligand>
        <name>FAD</name>
        <dbReference type="ChEBI" id="CHEBI:57692"/>
    </ligand>
</feature>
<dbReference type="EC" id="1.18.1.2" evidence="11"/>
<dbReference type="Gene3D" id="3.50.50.60">
    <property type="entry name" value="FAD/NAD(P)-binding domain"/>
    <property type="match status" value="1"/>
</dbReference>
<keyword evidence="5 8" id="KW-0521">NADP</keyword>
<feature type="binding site" evidence="8">
    <location>
        <begin position="154"/>
        <end position="157"/>
    </location>
    <ligand>
        <name>NADP(+)</name>
        <dbReference type="ChEBI" id="CHEBI:58349"/>
    </ligand>
</feature>
<comment type="cofactor">
    <cofactor evidence="1 7">
        <name>FAD</name>
        <dbReference type="ChEBI" id="CHEBI:57692"/>
    </cofactor>
</comment>
<dbReference type="PRINTS" id="PR00419">
    <property type="entry name" value="ADXRDTASE"/>
</dbReference>
<dbReference type="Proteomes" id="UP000439591">
    <property type="component" value="Unassembled WGS sequence"/>
</dbReference>
<feature type="domain" description="FAD/NAD(P)-binding" evidence="9">
    <location>
        <begin position="7"/>
        <end position="260"/>
    </location>
</feature>
<keyword evidence="4 7" id="KW-0274">FAD</keyword>
<accession>A0A5S9Q1U6</accession>
<dbReference type="AlphaFoldDB" id="A0A5S9Q1U6"/>
<feature type="binding site" evidence="8">
    <location>
        <begin position="198"/>
        <end position="199"/>
    </location>
    <ligand>
        <name>NADP(+)</name>
        <dbReference type="ChEBI" id="CHEBI:58349"/>
    </ligand>
</feature>
<evidence type="ECO:0000313" key="11">
    <source>
        <dbReference type="EMBL" id="CAA0111482.1"/>
    </source>
</evidence>
<evidence type="ECO:0000256" key="2">
    <source>
        <dbReference type="ARBA" id="ARBA00008312"/>
    </source>
</evidence>
<feature type="binding site" evidence="7">
    <location>
        <position position="362"/>
    </location>
    <ligand>
        <name>FAD</name>
        <dbReference type="ChEBI" id="CHEBI:57692"/>
    </ligand>
</feature>
<proteinExistence type="inferred from homology"/>
<comment type="similarity">
    <text evidence="2">Belongs to the ferredoxin--NADP reductase type 1 family.</text>
</comment>
<evidence type="ECO:0000313" key="13">
    <source>
        <dbReference type="Proteomes" id="UP000439591"/>
    </source>
</evidence>
<dbReference type="PIRSF" id="PIRSF000362">
    <property type="entry name" value="FNR"/>
    <property type="match status" value="1"/>
</dbReference>
<protein>
    <submittedName>
        <fullName evidence="11">NADPH-ferredoxin reductase FprA</fullName>
        <ecNumber evidence="11">1.18.1.2</ecNumber>
    </submittedName>
</protein>
<dbReference type="Pfam" id="PF07992">
    <property type="entry name" value="Pyr_redox_2"/>
    <property type="match status" value="1"/>
</dbReference>
<feature type="binding site" evidence="7">
    <location>
        <position position="16"/>
    </location>
    <ligand>
        <name>FAD</name>
        <dbReference type="ChEBI" id="CHEBI:57692"/>
    </ligand>
</feature>
<evidence type="ECO:0000256" key="6">
    <source>
        <dbReference type="ARBA" id="ARBA00023002"/>
    </source>
</evidence>
<feature type="binding site" evidence="7">
    <location>
        <position position="83"/>
    </location>
    <ligand>
        <name>FAD</name>
        <dbReference type="ChEBI" id="CHEBI:57692"/>
    </ligand>
</feature>
<organism evidence="11 13">
    <name type="scientific">Zhongshania aliphaticivorans</name>
    <dbReference type="NCBI Taxonomy" id="1470434"/>
    <lineage>
        <taxon>Bacteria</taxon>
        <taxon>Pseudomonadati</taxon>
        <taxon>Pseudomonadota</taxon>
        <taxon>Gammaproteobacteria</taxon>
        <taxon>Cellvibrionales</taxon>
        <taxon>Spongiibacteraceae</taxon>
        <taxon>Zhongshania</taxon>
    </lineage>
</organism>